<feature type="transmembrane region" description="Helical" evidence="1">
    <location>
        <begin position="6"/>
        <end position="25"/>
    </location>
</feature>
<dbReference type="OrthoDB" id="2586087at2"/>
<organism evidence="2 3">
    <name type="scientific">Paenibacillus xylanivorans</name>
    <dbReference type="NCBI Taxonomy" id="1705561"/>
    <lineage>
        <taxon>Bacteria</taxon>
        <taxon>Bacillati</taxon>
        <taxon>Bacillota</taxon>
        <taxon>Bacilli</taxon>
        <taxon>Bacillales</taxon>
        <taxon>Paenibacillaceae</taxon>
        <taxon>Paenibacillus</taxon>
    </lineage>
</organism>
<evidence type="ECO:0000256" key="1">
    <source>
        <dbReference type="SAM" id="Phobius"/>
    </source>
</evidence>
<comment type="caution">
    <text evidence="2">The sequence shown here is derived from an EMBL/GenBank/DDBJ whole genome shotgun (WGS) entry which is preliminary data.</text>
</comment>
<dbReference type="PATRIC" id="fig|1705561.3.peg.2906"/>
<dbReference type="RefSeq" id="WP_053781515.1">
    <property type="nucleotide sequence ID" value="NZ_LITU01000059.1"/>
</dbReference>
<keyword evidence="3" id="KW-1185">Reference proteome</keyword>
<name>A0A0M9BNP6_9BACL</name>
<sequence>MATWLRLLIIVIIIFNVSSFVWLLLGSTAYFQREMDIVGTFYLLIVGIPVLLLAILFTVFLIKGTVPTNGVHYIGICLGLILSLILSAILIHGVNSSGWAKEKLESDSPKITADGKYEYHIDLINLFQRNSKARLYLRNVSTGEEKFIPINIQTRKIKTLAVGKVNHWVLLEPTDIDSQYILYTTKDLGRLPEEKFKIDILAGTSSGVK</sequence>
<proteinExistence type="predicted"/>
<feature type="transmembrane region" description="Helical" evidence="1">
    <location>
        <begin position="37"/>
        <end position="61"/>
    </location>
</feature>
<reference evidence="2 3" key="1">
    <citation type="submission" date="2015-08" db="EMBL/GenBank/DDBJ databases">
        <title>Draft genome sequence of cellulolytic and xylanolytic Paenibacillus sp. A59, isolated from a decaying forest soil from Patagonia, Argentina.</title>
        <authorList>
            <person name="Ghio S."/>
            <person name="Caceres A.M."/>
            <person name="Talia P."/>
            <person name="Grasso D."/>
            <person name="Campos E."/>
        </authorList>
    </citation>
    <scope>NUCLEOTIDE SEQUENCE [LARGE SCALE GENOMIC DNA]</scope>
    <source>
        <strain evidence="2 3">A59</strain>
    </source>
</reference>
<protein>
    <submittedName>
        <fullName evidence="2">Uncharacterized protein</fullName>
    </submittedName>
</protein>
<evidence type="ECO:0000313" key="3">
    <source>
        <dbReference type="Proteomes" id="UP000037688"/>
    </source>
</evidence>
<keyword evidence="1" id="KW-0812">Transmembrane</keyword>
<keyword evidence="1" id="KW-1133">Transmembrane helix</keyword>
<gene>
    <name evidence="2" type="ORF">AMS66_14855</name>
</gene>
<feature type="transmembrane region" description="Helical" evidence="1">
    <location>
        <begin position="73"/>
        <end position="94"/>
    </location>
</feature>
<keyword evidence="1" id="KW-0472">Membrane</keyword>
<dbReference type="Proteomes" id="UP000037688">
    <property type="component" value="Unassembled WGS sequence"/>
</dbReference>
<evidence type="ECO:0000313" key="2">
    <source>
        <dbReference type="EMBL" id="KOY15903.1"/>
    </source>
</evidence>
<accession>A0A0M9BNP6</accession>
<dbReference type="AlphaFoldDB" id="A0A0M9BNP6"/>
<dbReference type="EMBL" id="LITU01000059">
    <property type="protein sequence ID" value="KOY15903.1"/>
    <property type="molecule type" value="Genomic_DNA"/>
</dbReference>